<accession>A0A4E9FWD8</accession>
<dbReference type="WBParaSite" id="Bm8407a.1">
    <property type="protein sequence ID" value="Bm8407a.1"/>
    <property type="gene ID" value="WBGene00228668"/>
</dbReference>
<evidence type="ECO:0000313" key="3">
    <source>
        <dbReference type="EMBL" id="VIP00051.1"/>
    </source>
</evidence>
<gene>
    <name evidence="2" type="primary">Bm8410</name>
    <name evidence="3 5" type="synonym">Bm8407</name>
    <name evidence="3" type="ORF">BM_BM8407</name>
    <name evidence="2" type="ORF">BM_Bm8410</name>
</gene>
<evidence type="ECO:0000313" key="4">
    <source>
        <dbReference type="Proteomes" id="UP000006672"/>
    </source>
</evidence>
<feature type="transmembrane region" description="Helical" evidence="1">
    <location>
        <begin position="36"/>
        <end position="55"/>
    </location>
</feature>
<proteinExistence type="predicted"/>
<reference evidence="3" key="3">
    <citation type="submission" date="2019-04" db="EMBL/GenBank/DDBJ databases">
        <authorList>
            <person name="Howe K."/>
            <person name="Paulini M."/>
            <person name="Williams G."/>
        </authorList>
    </citation>
    <scope>NUCLEOTIDE SEQUENCE [LARGE SCALE GENOMIC DNA]</scope>
    <source>
        <strain evidence="3">FR3</strain>
    </source>
</reference>
<reference evidence="5" key="4">
    <citation type="submission" date="2019-12" db="UniProtKB">
        <authorList>
            <consortium name="WormBaseParasite"/>
        </authorList>
    </citation>
    <scope>IDENTIFICATION</scope>
</reference>
<dbReference type="AlphaFoldDB" id="A0A1P6CEA8"/>
<sequence>MKIRGRRRSYGPGVIKALVSPQCRIEYTTRAIVREAIIATLIIAALSSWFLSYAFQRYPLYHGEIICWKFVVIHFFNNLFNIVRDPGKKSQRIRIHQHIARGCEQAGKKSQIPESDECSCIYINYSAHDFHESCARIDATLHSNVSVRDHGDITVVIDYHDPFPLLLAVRSSKTSNG</sequence>
<protein>
    <submittedName>
        <fullName evidence="2 5">Bm8410</fullName>
    </submittedName>
</protein>
<reference evidence="2" key="2">
    <citation type="submission" date="2012-12" db="EMBL/GenBank/DDBJ databases">
        <authorList>
            <consortium name="WormBase Consortium"/>
            <person name="Ghedin E."/>
            <person name="Paulini M."/>
        </authorList>
    </citation>
    <scope>NUCLEOTIDE SEQUENCE</scope>
    <source>
        <strain evidence="2">FR3</strain>
    </source>
</reference>
<keyword evidence="4" id="KW-1185">Reference proteome</keyword>
<evidence type="ECO:0000313" key="2">
    <source>
        <dbReference type="EMBL" id="CRZ22288.1"/>
    </source>
</evidence>
<name>A0A1P6CEA8_BRUMA</name>
<organism evidence="2">
    <name type="scientific">Brugia malayi</name>
    <name type="common">Filarial nematode worm</name>
    <dbReference type="NCBI Taxonomy" id="6279"/>
    <lineage>
        <taxon>Eukaryota</taxon>
        <taxon>Metazoa</taxon>
        <taxon>Ecdysozoa</taxon>
        <taxon>Nematoda</taxon>
        <taxon>Chromadorea</taxon>
        <taxon>Rhabditida</taxon>
        <taxon>Spirurina</taxon>
        <taxon>Spiruromorpha</taxon>
        <taxon>Filarioidea</taxon>
        <taxon>Onchocercidae</taxon>
        <taxon>Brugia</taxon>
    </lineage>
</organism>
<evidence type="ECO:0000313" key="5">
    <source>
        <dbReference type="WBParaSite" id="Bm8407a.1"/>
    </source>
</evidence>
<reference evidence="2 4" key="1">
    <citation type="journal article" date="2007" name="Science">
        <title>Draft genome of the filarial nematode parasite Brugia malayi.</title>
        <authorList>
            <person name="Ghedin E."/>
            <person name="Wang S."/>
            <person name="Spiro D."/>
            <person name="Caler E."/>
            <person name="Zhao Q."/>
            <person name="Crabtree J."/>
            <person name="Allen J.E."/>
            <person name="Delcher A.L."/>
            <person name="Guiliano D.B."/>
            <person name="Miranda-Saavedra D."/>
            <person name="Angiuoli S.V."/>
            <person name="Creasy T."/>
            <person name="Amedeo P."/>
            <person name="Haas B."/>
            <person name="El-Sayed N.M."/>
            <person name="Wortman J.R."/>
            <person name="Feldblyum T."/>
            <person name="Tallon L."/>
            <person name="Schatz M."/>
            <person name="Shumway M."/>
            <person name="Koo H."/>
            <person name="Salzberg S.L."/>
            <person name="Schobel S."/>
            <person name="Pertea M."/>
            <person name="Pop M."/>
            <person name="White O."/>
            <person name="Barton G.J."/>
            <person name="Carlow C.K."/>
            <person name="Crawford M.J."/>
            <person name="Daub J."/>
            <person name="Dimmic M.W."/>
            <person name="Estes C.F."/>
            <person name="Foster J.M."/>
            <person name="Ganatra M."/>
            <person name="Gregory W.F."/>
            <person name="Johnson N.M."/>
            <person name="Jin J."/>
            <person name="Komuniecki R."/>
            <person name="Korf I."/>
            <person name="Kumar S."/>
            <person name="Laney S."/>
            <person name="Li B.W."/>
            <person name="Li W."/>
            <person name="Lindblom T.H."/>
            <person name="Lustigman S."/>
            <person name="Ma D."/>
            <person name="Maina C.V."/>
            <person name="Martin D.M."/>
            <person name="McCarter J.P."/>
            <person name="McReynolds L."/>
            <person name="Mitreva M."/>
            <person name="Nutman T.B."/>
            <person name="Parkinson J."/>
            <person name="Peregrin-Alvarez J.M."/>
            <person name="Poole C."/>
            <person name="Ren Q."/>
            <person name="Saunders L."/>
            <person name="Sluder A.E."/>
            <person name="Smith K."/>
            <person name="Stanke M."/>
            <person name="Unnasch T.R."/>
            <person name="Ware J."/>
            <person name="Wei A.D."/>
            <person name="Weil G."/>
            <person name="Williams D.J."/>
            <person name="Zhang Y."/>
            <person name="Williams S.A."/>
            <person name="Fraser-Liggett C."/>
            <person name="Slatko B."/>
            <person name="Blaxter M.L."/>
            <person name="Scott A.L."/>
        </authorList>
    </citation>
    <scope>NUCLEOTIDE SEQUENCE</scope>
    <source>
        <strain evidence="2 4">FR3</strain>
    </source>
</reference>
<dbReference type="EMBL" id="LN856220">
    <property type="protein sequence ID" value="CRZ22288.1"/>
    <property type="molecule type" value="Genomic_DNA"/>
</dbReference>
<feature type="transmembrane region" description="Helical" evidence="1">
    <location>
        <begin position="61"/>
        <end position="83"/>
    </location>
</feature>
<accession>A0A1P6CEA8</accession>
<keyword evidence="1" id="KW-1133">Transmembrane helix</keyword>
<evidence type="ECO:0000256" key="1">
    <source>
        <dbReference type="SAM" id="Phobius"/>
    </source>
</evidence>
<dbReference type="Proteomes" id="UP000006672">
    <property type="component" value="Unassembled WGS sequence"/>
</dbReference>
<dbReference type="EMBL" id="CAAKNF010000009">
    <property type="protein sequence ID" value="VIP00051.1"/>
    <property type="molecule type" value="Genomic_DNA"/>
</dbReference>
<keyword evidence="1" id="KW-0472">Membrane</keyword>
<keyword evidence="1" id="KW-0812">Transmembrane</keyword>
<dbReference type="STRING" id="6279.A0A1P6CEA8"/>